<accession>A0A8H7A705</accession>
<name>A0A8H7A705_PLEOS</name>
<dbReference type="Gene3D" id="1.20.1300.10">
    <property type="entry name" value="Fumarate reductase/succinate dehydrogenase, transmembrane subunit"/>
    <property type="match status" value="1"/>
</dbReference>
<keyword evidence="1" id="KW-1133">Transmembrane helix</keyword>
<keyword evidence="4" id="KW-1185">Reference proteome</keyword>
<dbReference type="InterPro" id="IPR012472">
    <property type="entry name" value="MCP1_TM"/>
</dbReference>
<proteinExistence type="predicted"/>
<dbReference type="OrthoDB" id="10259513at2759"/>
<organism evidence="3 4">
    <name type="scientific">Pleurotus ostreatus</name>
    <name type="common">Oyster mushroom</name>
    <name type="synonym">White-rot fungus</name>
    <dbReference type="NCBI Taxonomy" id="5322"/>
    <lineage>
        <taxon>Eukaryota</taxon>
        <taxon>Fungi</taxon>
        <taxon>Dikarya</taxon>
        <taxon>Basidiomycota</taxon>
        <taxon>Agaricomycotina</taxon>
        <taxon>Agaricomycetes</taxon>
        <taxon>Agaricomycetidae</taxon>
        <taxon>Agaricales</taxon>
        <taxon>Pleurotineae</taxon>
        <taxon>Pleurotaceae</taxon>
        <taxon>Pleurotus</taxon>
    </lineage>
</organism>
<keyword evidence="1" id="KW-0472">Membrane</keyword>
<feature type="transmembrane region" description="Helical" evidence="1">
    <location>
        <begin position="153"/>
        <end position="171"/>
    </location>
</feature>
<dbReference type="EMBL" id="JACETU010000001">
    <property type="protein sequence ID" value="KAF7441196.1"/>
    <property type="molecule type" value="Genomic_DNA"/>
</dbReference>
<feature type="domain" description="Mitochondrial adapter protein MCP1 transmembrane" evidence="2">
    <location>
        <begin position="112"/>
        <end position="200"/>
    </location>
</feature>
<gene>
    <name evidence="3" type="ORF">PC9H_001545</name>
</gene>
<evidence type="ECO:0000313" key="4">
    <source>
        <dbReference type="Proteomes" id="UP000623687"/>
    </source>
</evidence>
<dbReference type="PANTHER" id="PTHR38409">
    <property type="entry name" value="MDM10-COMPLEMENTING PROTEIN 1"/>
    <property type="match status" value="1"/>
</dbReference>
<dbReference type="InterPro" id="IPR034804">
    <property type="entry name" value="SQR/QFR_C/D"/>
</dbReference>
<dbReference type="GO" id="GO:0055088">
    <property type="term" value="P:lipid homeostasis"/>
    <property type="evidence" value="ECO:0007669"/>
    <property type="project" value="InterPro"/>
</dbReference>
<feature type="transmembrane region" description="Helical" evidence="1">
    <location>
        <begin position="21"/>
        <end position="50"/>
    </location>
</feature>
<protein>
    <recommendedName>
        <fullName evidence="2">Mitochondrial adapter protein MCP1 transmembrane domain-containing protein</fullName>
    </recommendedName>
</protein>
<comment type="caution">
    <text evidence="3">The sequence shown here is derived from an EMBL/GenBank/DDBJ whole genome shotgun (WGS) entry which is preliminary data.</text>
</comment>
<evidence type="ECO:0000256" key="1">
    <source>
        <dbReference type="SAM" id="Phobius"/>
    </source>
</evidence>
<keyword evidence="1" id="KW-0812">Transmembrane</keyword>
<feature type="transmembrane region" description="Helical" evidence="1">
    <location>
        <begin position="192"/>
        <end position="212"/>
    </location>
</feature>
<dbReference type="Proteomes" id="UP000623687">
    <property type="component" value="Unassembled WGS sequence"/>
</dbReference>
<dbReference type="RefSeq" id="XP_036637040.1">
    <property type="nucleotide sequence ID" value="XM_036771195.1"/>
</dbReference>
<feature type="transmembrane region" description="Helical" evidence="1">
    <location>
        <begin position="100"/>
        <end position="119"/>
    </location>
</feature>
<dbReference type="Pfam" id="PF07950">
    <property type="entry name" value="MCP1_TM"/>
    <property type="match status" value="1"/>
</dbReference>
<dbReference type="GeneID" id="59371386"/>
<dbReference type="PANTHER" id="PTHR38409:SF1">
    <property type="entry name" value="MITOCHONDRIAL ADAPTER PROTEIN MCP1"/>
    <property type="match status" value="1"/>
</dbReference>
<reference evidence="3" key="1">
    <citation type="submission" date="2019-07" db="EMBL/GenBank/DDBJ databases">
        <authorList>
            <person name="Palmer J.M."/>
        </authorList>
    </citation>
    <scope>NUCLEOTIDE SEQUENCE</scope>
    <source>
        <strain evidence="3">PC9</strain>
    </source>
</reference>
<evidence type="ECO:0000313" key="3">
    <source>
        <dbReference type="EMBL" id="KAF7441196.1"/>
    </source>
</evidence>
<evidence type="ECO:0000259" key="2">
    <source>
        <dbReference type="Pfam" id="PF07950"/>
    </source>
</evidence>
<dbReference type="InterPro" id="IPR039960">
    <property type="entry name" value="MCP1"/>
</dbReference>
<sequence>MPPDRRTQSFRDWSVSGFTKISYISSPFIATFLLIHLSAPTMACLGGSSLSLQTMILGREYYQTPFGEKYLVLGPIAVHALSGLSKRMLSKKSPRPARSLLSMTGYSIMILFLPIHFFTHRLHPTSPLDSIHSVGPAELDFEFVKLGLQKWPFVSWGLYAGLLLSVGLHLADGANIIWNSWLKESLGRPRRWRIQSLVMLAFPPLIGLWFLANEPSLVLSSTARRFEAAFRENWLYRIL</sequence>
<dbReference type="VEuPathDB" id="FungiDB:PC9H_001545"/>
<dbReference type="AlphaFoldDB" id="A0A8H7A705"/>
<dbReference type="GO" id="GO:0016020">
    <property type="term" value="C:membrane"/>
    <property type="evidence" value="ECO:0007669"/>
    <property type="project" value="InterPro"/>
</dbReference>
<feature type="transmembrane region" description="Helical" evidence="1">
    <location>
        <begin position="70"/>
        <end position="88"/>
    </location>
</feature>
<dbReference type="SUPFAM" id="SSF81343">
    <property type="entry name" value="Fumarate reductase respiratory complex transmembrane subunits"/>
    <property type="match status" value="1"/>
</dbReference>